<keyword evidence="1" id="KW-1015">Disulfide bond</keyword>
<dbReference type="Proteomes" id="UP000596742">
    <property type="component" value="Unassembled WGS sequence"/>
</dbReference>
<proteinExistence type="predicted"/>
<dbReference type="AlphaFoldDB" id="A0A8B6FNB6"/>
<evidence type="ECO:0000259" key="2">
    <source>
        <dbReference type="PROSITE" id="PS50041"/>
    </source>
</evidence>
<dbReference type="SMART" id="SM00034">
    <property type="entry name" value="CLECT"/>
    <property type="match status" value="1"/>
</dbReference>
<gene>
    <name evidence="3" type="ORF">MGAL_10B057879</name>
</gene>
<reference evidence="3" key="1">
    <citation type="submission" date="2018-11" db="EMBL/GenBank/DDBJ databases">
        <authorList>
            <person name="Alioto T."/>
            <person name="Alioto T."/>
        </authorList>
    </citation>
    <scope>NUCLEOTIDE SEQUENCE</scope>
</reference>
<protein>
    <recommendedName>
        <fullName evidence="2">C-type lectin domain-containing protein</fullName>
    </recommendedName>
</protein>
<dbReference type="PANTHER" id="PTHR22803">
    <property type="entry name" value="MANNOSE, PHOSPHOLIPASE, LECTIN RECEPTOR RELATED"/>
    <property type="match status" value="1"/>
</dbReference>
<dbReference type="Gene3D" id="3.10.100.10">
    <property type="entry name" value="Mannose-Binding Protein A, subunit A"/>
    <property type="match status" value="1"/>
</dbReference>
<sequence>MLLVFPDSNRDRKDSRSLSSVDVSLINANNPALKGKKTRRHVHYCRSEGAHLARVETEEEMNFIKKEIDVLPGQYWLDGVDDVHEADWRWASTFSKISSSFWYPGEPNQASHSEDCMETASRYHGLWNDEECSDRQYSICEKETLSL</sequence>
<evidence type="ECO:0000313" key="3">
    <source>
        <dbReference type="EMBL" id="VDI51335.1"/>
    </source>
</evidence>
<name>A0A8B6FNB6_MYTGA</name>
<dbReference type="InterPro" id="IPR001304">
    <property type="entry name" value="C-type_lectin-like"/>
</dbReference>
<dbReference type="PROSITE" id="PS50041">
    <property type="entry name" value="C_TYPE_LECTIN_2"/>
    <property type="match status" value="1"/>
</dbReference>
<keyword evidence="4" id="KW-1185">Reference proteome</keyword>
<dbReference type="PROSITE" id="PS00615">
    <property type="entry name" value="C_TYPE_LECTIN_1"/>
    <property type="match status" value="1"/>
</dbReference>
<dbReference type="InterPro" id="IPR050111">
    <property type="entry name" value="C-type_lectin/snaclec_domain"/>
</dbReference>
<comment type="caution">
    <text evidence="3">The sequence shown here is derived from an EMBL/GenBank/DDBJ whole genome shotgun (WGS) entry which is preliminary data.</text>
</comment>
<evidence type="ECO:0000313" key="4">
    <source>
        <dbReference type="Proteomes" id="UP000596742"/>
    </source>
</evidence>
<dbReference type="InterPro" id="IPR016187">
    <property type="entry name" value="CTDL_fold"/>
</dbReference>
<dbReference type="OrthoDB" id="6153286at2759"/>
<dbReference type="EMBL" id="UYJE01007043">
    <property type="protein sequence ID" value="VDI51335.1"/>
    <property type="molecule type" value="Genomic_DNA"/>
</dbReference>
<dbReference type="InterPro" id="IPR018378">
    <property type="entry name" value="C-type_lectin_CS"/>
</dbReference>
<evidence type="ECO:0000256" key="1">
    <source>
        <dbReference type="ARBA" id="ARBA00023157"/>
    </source>
</evidence>
<dbReference type="InterPro" id="IPR016186">
    <property type="entry name" value="C-type_lectin-like/link_sf"/>
</dbReference>
<feature type="domain" description="C-type lectin" evidence="2">
    <location>
        <begin position="44"/>
        <end position="141"/>
    </location>
</feature>
<accession>A0A8B6FNB6</accession>
<dbReference type="CDD" id="cd00037">
    <property type="entry name" value="CLECT"/>
    <property type="match status" value="1"/>
</dbReference>
<dbReference type="Pfam" id="PF00059">
    <property type="entry name" value="Lectin_C"/>
    <property type="match status" value="1"/>
</dbReference>
<organism evidence="3 4">
    <name type="scientific">Mytilus galloprovincialis</name>
    <name type="common">Mediterranean mussel</name>
    <dbReference type="NCBI Taxonomy" id="29158"/>
    <lineage>
        <taxon>Eukaryota</taxon>
        <taxon>Metazoa</taxon>
        <taxon>Spiralia</taxon>
        <taxon>Lophotrochozoa</taxon>
        <taxon>Mollusca</taxon>
        <taxon>Bivalvia</taxon>
        <taxon>Autobranchia</taxon>
        <taxon>Pteriomorphia</taxon>
        <taxon>Mytilida</taxon>
        <taxon>Mytiloidea</taxon>
        <taxon>Mytilidae</taxon>
        <taxon>Mytilinae</taxon>
        <taxon>Mytilus</taxon>
    </lineage>
</organism>
<dbReference type="SUPFAM" id="SSF56436">
    <property type="entry name" value="C-type lectin-like"/>
    <property type="match status" value="1"/>
</dbReference>